<name>A0ABT9VI55_9BACI</name>
<evidence type="ECO:0000313" key="2">
    <source>
        <dbReference type="EMBL" id="MDQ0160648.1"/>
    </source>
</evidence>
<evidence type="ECO:0000313" key="3">
    <source>
        <dbReference type="Proteomes" id="UP001224359"/>
    </source>
</evidence>
<proteinExistence type="predicted"/>
<keyword evidence="3" id="KW-1185">Reference proteome</keyword>
<comment type="caution">
    <text evidence="2">The sequence shown here is derived from an EMBL/GenBank/DDBJ whole genome shotgun (WGS) entry which is preliminary data.</text>
</comment>
<protein>
    <recommendedName>
        <fullName evidence="4">Secreted protein</fullName>
    </recommendedName>
</protein>
<evidence type="ECO:0000256" key="1">
    <source>
        <dbReference type="SAM" id="SignalP"/>
    </source>
</evidence>
<accession>A0ABT9VI55</accession>
<reference evidence="2 3" key="1">
    <citation type="submission" date="2023-07" db="EMBL/GenBank/DDBJ databases">
        <title>Genomic Encyclopedia of Type Strains, Phase IV (KMG-IV): sequencing the most valuable type-strain genomes for metagenomic binning, comparative biology and taxonomic classification.</title>
        <authorList>
            <person name="Goeker M."/>
        </authorList>
    </citation>
    <scope>NUCLEOTIDE SEQUENCE [LARGE SCALE GENOMIC DNA]</scope>
    <source>
        <strain evidence="2 3">DSM 16460</strain>
    </source>
</reference>
<feature type="chain" id="PRO_5047021466" description="Secreted protein" evidence="1">
    <location>
        <begin position="24"/>
        <end position="53"/>
    </location>
</feature>
<feature type="signal peptide" evidence="1">
    <location>
        <begin position="1"/>
        <end position="23"/>
    </location>
</feature>
<evidence type="ECO:0008006" key="4">
    <source>
        <dbReference type="Google" id="ProtNLM"/>
    </source>
</evidence>
<keyword evidence="1" id="KW-0732">Signal</keyword>
<dbReference type="RefSeq" id="WP_306978050.1">
    <property type="nucleotide sequence ID" value="NZ_JAUSTQ010000015.1"/>
</dbReference>
<dbReference type="Proteomes" id="UP001224359">
    <property type="component" value="Unassembled WGS sequence"/>
</dbReference>
<dbReference type="EMBL" id="JAUSTQ010000015">
    <property type="protein sequence ID" value="MDQ0160648.1"/>
    <property type="molecule type" value="Genomic_DNA"/>
</dbReference>
<organism evidence="2 3">
    <name type="scientific">Alkalibacillus salilacus</name>
    <dbReference type="NCBI Taxonomy" id="284582"/>
    <lineage>
        <taxon>Bacteria</taxon>
        <taxon>Bacillati</taxon>
        <taxon>Bacillota</taxon>
        <taxon>Bacilli</taxon>
        <taxon>Bacillales</taxon>
        <taxon>Bacillaceae</taxon>
        <taxon>Alkalibacillus</taxon>
    </lineage>
</organism>
<gene>
    <name evidence="2" type="ORF">J2S77_002652</name>
</gene>
<sequence length="53" mass="5662">MKKVFYLLFSLSLIVSFSSTYSAGDLSASDSTSLGDNYVTTSGEIEDDLGTID</sequence>